<accession>A0A0A9H2Q5</accession>
<evidence type="ECO:0000313" key="1">
    <source>
        <dbReference type="EMBL" id="JAE27133.1"/>
    </source>
</evidence>
<sequence>MPSDDTSCTDIAILSSASNILNFTELFHLEVQLLHSSIMYHANVMIFYE</sequence>
<reference evidence="1" key="2">
    <citation type="journal article" date="2015" name="Data Brief">
        <title>Shoot transcriptome of the giant reed, Arundo donax.</title>
        <authorList>
            <person name="Barrero R.A."/>
            <person name="Guerrero F.D."/>
            <person name="Moolhuijzen P."/>
            <person name="Goolsby J.A."/>
            <person name="Tidwell J."/>
            <person name="Bellgard S.E."/>
            <person name="Bellgard M.I."/>
        </authorList>
    </citation>
    <scope>NUCLEOTIDE SEQUENCE</scope>
    <source>
        <tissue evidence="1">Shoot tissue taken approximately 20 cm above the soil surface</tissue>
    </source>
</reference>
<dbReference type="AlphaFoldDB" id="A0A0A9H2Q5"/>
<reference evidence="1" key="1">
    <citation type="submission" date="2014-09" db="EMBL/GenBank/DDBJ databases">
        <authorList>
            <person name="Magalhaes I.L.F."/>
            <person name="Oliveira U."/>
            <person name="Santos F.R."/>
            <person name="Vidigal T.H.D.A."/>
            <person name="Brescovit A.D."/>
            <person name="Santos A.J."/>
        </authorList>
    </citation>
    <scope>NUCLEOTIDE SEQUENCE</scope>
    <source>
        <tissue evidence="1">Shoot tissue taken approximately 20 cm above the soil surface</tissue>
    </source>
</reference>
<proteinExistence type="predicted"/>
<protein>
    <submittedName>
        <fullName evidence="1">Uncharacterized protein</fullName>
    </submittedName>
</protein>
<dbReference type="EMBL" id="GBRH01170763">
    <property type="protein sequence ID" value="JAE27133.1"/>
    <property type="molecule type" value="Transcribed_RNA"/>
</dbReference>
<organism evidence="1">
    <name type="scientific">Arundo donax</name>
    <name type="common">Giant reed</name>
    <name type="synonym">Donax arundinaceus</name>
    <dbReference type="NCBI Taxonomy" id="35708"/>
    <lineage>
        <taxon>Eukaryota</taxon>
        <taxon>Viridiplantae</taxon>
        <taxon>Streptophyta</taxon>
        <taxon>Embryophyta</taxon>
        <taxon>Tracheophyta</taxon>
        <taxon>Spermatophyta</taxon>
        <taxon>Magnoliopsida</taxon>
        <taxon>Liliopsida</taxon>
        <taxon>Poales</taxon>
        <taxon>Poaceae</taxon>
        <taxon>PACMAD clade</taxon>
        <taxon>Arundinoideae</taxon>
        <taxon>Arundineae</taxon>
        <taxon>Arundo</taxon>
    </lineage>
</organism>
<name>A0A0A9H2Q5_ARUDO</name>